<keyword evidence="1" id="KW-0802">TPR repeat</keyword>
<name>A0A6M0SFF4_9CYAN</name>
<feature type="signal peptide" evidence="2">
    <location>
        <begin position="1"/>
        <end position="23"/>
    </location>
</feature>
<feature type="repeat" description="TPR" evidence="1">
    <location>
        <begin position="45"/>
        <end position="78"/>
    </location>
</feature>
<gene>
    <name evidence="3" type="ORF">D0962_29020</name>
</gene>
<evidence type="ECO:0000256" key="2">
    <source>
        <dbReference type="SAM" id="SignalP"/>
    </source>
</evidence>
<dbReference type="Pfam" id="PF13432">
    <property type="entry name" value="TPR_16"/>
    <property type="match status" value="1"/>
</dbReference>
<accession>A0A6M0SFF4</accession>
<dbReference type="PROSITE" id="PS50005">
    <property type="entry name" value="TPR"/>
    <property type="match status" value="1"/>
</dbReference>
<dbReference type="EMBL" id="QZCE01000002">
    <property type="protein sequence ID" value="NEZ66753.1"/>
    <property type="molecule type" value="Genomic_DNA"/>
</dbReference>
<dbReference type="InterPro" id="IPR011990">
    <property type="entry name" value="TPR-like_helical_dom_sf"/>
</dbReference>
<comment type="caution">
    <text evidence="3">The sequence shown here is derived from an EMBL/GenBank/DDBJ whole genome shotgun (WGS) entry which is preliminary data.</text>
</comment>
<dbReference type="SUPFAM" id="SSF48452">
    <property type="entry name" value="TPR-like"/>
    <property type="match status" value="1"/>
</dbReference>
<evidence type="ECO:0000256" key="1">
    <source>
        <dbReference type="PROSITE-ProRule" id="PRU00339"/>
    </source>
</evidence>
<protein>
    <submittedName>
        <fullName evidence="3">Tetratricopeptide repeat protein</fullName>
    </submittedName>
</protein>
<feature type="chain" id="PRO_5026663334" evidence="2">
    <location>
        <begin position="24"/>
        <end position="110"/>
    </location>
</feature>
<dbReference type="Proteomes" id="UP000473574">
    <property type="component" value="Unassembled WGS sequence"/>
</dbReference>
<proteinExistence type="predicted"/>
<dbReference type="InterPro" id="IPR019734">
    <property type="entry name" value="TPR_rpt"/>
</dbReference>
<keyword evidence="2" id="KW-0732">Signal</keyword>
<reference evidence="3 4" key="1">
    <citation type="journal article" date="2020" name="Microb. Ecol.">
        <title>Ecogenomics of the Marine Benthic Filamentous Cyanobacterium Adonisia.</title>
        <authorList>
            <person name="Walter J.M."/>
            <person name="Coutinho F.H."/>
            <person name="Leomil L."/>
            <person name="Hargreaves P.I."/>
            <person name="Campeao M.E."/>
            <person name="Vieira V.V."/>
            <person name="Silva B.S."/>
            <person name="Fistarol G.O."/>
            <person name="Salomon P.S."/>
            <person name="Sawabe T."/>
            <person name="Mino S."/>
            <person name="Hosokawa M."/>
            <person name="Miyashita H."/>
            <person name="Maruyama F."/>
            <person name="van Verk M.C."/>
            <person name="Dutilh B.E."/>
            <person name="Thompson C.C."/>
            <person name="Thompson F.L."/>
        </authorList>
    </citation>
    <scope>NUCLEOTIDE SEQUENCE [LARGE SCALE GENOMIC DNA]</scope>
    <source>
        <strain evidence="3 4">CCMR0082</strain>
    </source>
</reference>
<evidence type="ECO:0000313" key="3">
    <source>
        <dbReference type="EMBL" id="NEZ66753.1"/>
    </source>
</evidence>
<evidence type="ECO:0000313" key="4">
    <source>
        <dbReference type="Proteomes" id="UP000473574"/>
    </source>
</evidence>
<sequence length="110" mass="11923">MKLLSAIGLGTVLPSLLSTTALAAIEPHIDIYPQETIQLSQGQSYSDLIDTGLEQLKSRSYEAALTSFETAIAMEPNQFQGWLGKGEALYGLRRYAEAGTAYRQVTGTQP</sequence>
<organism evidence="3 4">
    <name type="scientific">Adonisia turfae CCMR0082</name>
    <dbReference type="NCBI Taxonomy" id="2304604"/>
    <lineage>
        <taxon>Bacteria</taxon>
        <taxon>Bacillati</taxon>
        <taxon>Cyanobacteriota</taxon>
        <taxon>Adonisia</taxon>
        <taxon>Adonisia turfae</taxon>
    </lineage>
</organism>
<dbReference type="RefSeq" id="WP_163669175.1">
    <property type="nucleotide sequence ID" value="NZ_QZCE01000002.1"/>
</dbReference>
<dbReference type="AlphaFoldDB" id="A0A6M0SFF4"/>
<dbReference type="Gene3D" id="1.25.40.10">
    <property type="entry name" value="Tetratricopeptide repeat domain"/>
    <property type="match status" value="1"/>
</dbReference>